<keyword evidence="4" id="KW-0539">Nucleus</keyword>
<feature type="region of interest" description="Disordered" evidence="5">
    <location>
        <begin position="141"/>
        <end position="224"/>
    </location>
</feature>
<evidence type="ECO:0008006" key="8">
    <source>
        <dbReference type="Google" id="ProtNLM"/>
    </source>
</evidence>
<comment type="subcellular location">
    <subcellularLocation>
        <location evidence="1">Nucleus</location>
        <location evidence="1">Nucleolus</location>
    </subcellularLocation>
</comment>
<accession>A0AAN7SWJ3</accession>
<dbReference type="GO" id="GO:0019843">
    <property type="term" value="F:rRNA binding"/>
    <property type="evidence" value="ECO:0007669"/>
    <property type="project" value="TreeGrafter"/>
</dbReference>
<proteinExistence type="inferred from homology"/>
<dbReference type="GO" id="GO:0005730">
    <property type="term" value="C:nucleolus"/>
    <property type="evidence" value="ECO:0007669"/>
    <property type="project" value="UniProtKB-SubCell"/>
</dbReference>
<keyword evidence="7" id="KW-1185">Reference proteome</keyword>
<protein>
    <recommendedName>
        <fullName evidence="8">Nucleolar protein 12</fullName>
    </recommendedName>
</protein>
<dbReference type="InterPro" id="IPR019186">
    <property type="entry name" value="Nucleolar_protein_12"/>
</dbReference>
<feature type="region of interest" description="Disordered" evidence="5">
    <location>
        <begin position="41"/>
        <end position="71"/>
    </location>
</feature>
<dbReference type="EMBL" id="JAVRRJ010000007">
    <property type="protein sequence ID" value="KAK5082691.1"/>
    <property type="molecule type" value="Genomic_DNA"/>
</dbReference>
<dbReference type="Proteomes" id="UP001309876">
    <property type="component" value="Unassembled WGS sequence"/>
</dbReference>
<gene>
    <name evidence="6" type="ORF">LTR05_006571</name>
</gene>
<feature type="compositionally biased region" description="Basic and acidic residues" evidence="5">
    <location>
        <begin position="141"/>
        <end position="153"/>
    </location>
</feature>
<keyword evidence="3" id="KW-0175">Coiled coil</keyword>
<evidence type="ECO:0000313" key="6">
    <source>
        <dbReference type="EMBL" id="KAK5082691.1"/>
    </source>
</evidence>
<organism evidence="6 7">
    <name type="scientific">Lithohypha guttulata</name>
    <dbReference type="NCBI Taxonomy" id="1690604"/>
    <lineage>
        <taxon>Eukaryota</taxon>
        <taxon>Fungi</taxon>
        <taxon>Dikarya</taxon>
        <taxon>Ascomycota</taxon>
        <taxon>Pezizomycotina</taxon>
        <taxon>Eurotiomycetes</taxon>
        <taxon>Chaetothyriomycetidae</taxon>
        <taxon>Chaetothyriales</taxon>
        <taxon>Trichomeriaceae</taxon>
        <taxon>Lithohypha</taxon>
    </lineage>
</organism>
<evidence type="ECO:0000256" key="4">
    <source>
        <dbReference type="ARBA" id="ARBA00023242"/>
    </source>
</evidence>
<dbReference type="Pfam" id="PF09805">
    <property type="entry name" value="Nop25"/>
    <property type="match status" value="1"/>
</dbReference>
<sequence>MKSKTGPPTKRRKLNVSAVEEVVFDQTSRFDYLTGFHKRKVQRTKAAQEAAAQRARQERIDDRKKLREERKADLERHVREVNAMLPSANIATNAVSDQEEVEEACEVWSGIQDAIPEPVDHEAEYIDEDKYTTVTVEEVDISRDGISKLKDGTGEEVEEGDKTSTSGCASTSRQKPSTTRIKDKDKRPKRKKKAFRYESPAERKANRLKDKAKKSKQAQMRRGD</sequence>
<evidence type="ECO:0000256" key="3">
    <source>
        <dbReference type="ARBA" id="ARBA00023054"/>
    </source>
</evidence>
<feature type="compositionally biased region" description="Polar residues" evidence="5">
    <location>
        <begin position="163"/>
        <end position="179"/>
    </location>
</feature>
<evidence type="ECO:0000256" key="5">
    <source>
        <dbReference type="SAM" id="MobiDB-lite"/>
    </source>
</evidence>
<feature type="compositionally biased region" description="Basic and acidic residues" evidence="5">
    <location>
        <begin position="195"/>
        <end position="209"/>
    </location>
</feature>
<feature type="compositionally biased region" description="Basic and acidic residues" evidence="5">
    <location>
        <begin position="55"/>
        <end position="71"/>
    </location>
</feature>
<evidence type="ECO:0000256" key="2">
    <source>
        <dbReference type="ARBA" id="ARBA00007175"/>
    </source>
</evidence>
<dbReference type="AlphaFoldDB" id="A0AAN7SWJ3"/>
<evidence type="ECO:0000256" key="1">
    <source>
        <dbReference type="ARBA" id="ARBA00004604"/>
    </source>
</evidence>
<evidence type="ECO:0000313" key="7">
    <source>
        <dbReference type="Proteomes" id="UP001309876"/>
    </source>
</evidence>
<comment type="caution">
    <text evidence="6">The sequence shown here is derived from an EMBL/GenBank/DDBJ whole genome shotgun (WGS) entry which is preliminary data.</text>
</comment>
<comment type="similarity">
    <text evidence="2">Belongs to the RRP17 family.</text>
</comment>
<reference evidence="6 7" key="1">
    <citation type="submission" date="2023-08" db="EMBL/GenBank/DDBJ databases">
        <title>Black Yeasts Isolated from many extreme environments.</title>
        <authorList>
            <person name="Coleine C."/>
            <person name="Stajich J.E."/>
            <person name="Selbmann L."/>
        </authorList>
    </citation>
    <scope>NUCLEOTIDE SEQUENCE [LARGE SCALE GENOMIC DNA]</scope>
    <source>
        <strain evidence="6 7">CCFEE 5910</strain>
    </source>
</reference>
<dbReference type="PANTHER" id="PTHR14577:SF0">
    <property type="entry name" value="NUCLEOLAR PROTEIN 12"/>
    <property type="match status" value="1"/>
</dbReference>
<dbReference type="PANTHER" id="PTHR14577">
    <property type="entry name" value="NUCLEOLAR PROTEIN 12"/>
    <property type="match status" value="1"/>
</dbReference>
<name>A0AAN7SWJ3_9EURO</name>